<protein>
    <recommendedName>
        <fullName evidence="3">PTS system galactitol-specific EIIC component</fullName>
    </recommendedName>
</protein>
<keyword evidence="1" id="KW-0812">Transmembrane</keyword>
<dbReference type="EMBL" id="VSSQ01043556">
    <property type="protein sequence ID" value="MPM97254.1"/>
    <property type="molecule type" value="Genomic_DNA"/>
</dbReference>
<gene>
    <name evidence="2" type="ORF">SDC9_144427</name>
</gene>
<sequence length="84" mass="9031">MIPQFTAAAADANFAFPEGASYLSSICDGSNPLTWLLLKLTTVFNNPVANYIGLAVGFVVLAVIIVLYKRNEKGWQKLAGAPEE</sequence>
<keyword evidence="1" id="KW-0472">Membrane</keyword>
<feature type="transmembrane region" description="Helical" evidence="1">
    <location>
        <begin position="48"/>
        <end position="68"/>
    </location>
</feature>
<keyword evidence="1" id="KW-1133">Transmembrane helix</keyword>
<organism evidence="2">
    <name type="scientific">bioreactor metagenome</name>
    <dbReference type="NCBI Taxonomy" id="1076179"/>
    <lineage>
        <taxon>unclassified sequences</taxon>
        <taxon>metagenomes</taxon>
        <taxon>ecological metagenomes</taxon>
    </lineage>
</organism>
<evidence type="ECO:0008006" key="3">
    <source>
        <dbReference type="Google" id="ProtNLM"/>
    </source>
</evidence>
<reference evidence="2" key="1">
    <citation type="submission" date="2019-08" db="EMBL/GenBank/DDBJ databases">
        <authorList>
            <person name="Kucharzyk K."/>
            <person name="Murdoch R.W."/>
            <person name="Higgins S."/>
            <person name="Loffler F."/>
        </authorList>
    </citation>
    <scope>NUCLEOTIDE SEQUENCE</scope>
</reference>
<accession>A0A645E627</accession>
<proteinExistence type="predicted"/>
<dbReference type="AlphaFoldDB" id="A0A645E627"/>
<name>A0A645E627_9ZZZZ</name>
<evidence type="ECO:0000313" key="2">
    <source>
        <dbReference type="EMBL" id="MPM97254.1"/>
    </source>
</evidence>
<comment type="caution">
    <text evidence="2">The sequence shown here is derived from an EMBL/GenBank/DDBJ whole genome shotgun (WGS) entry which is preliminary data.</text>
</comment>
<evidence type="ECO:0000256" key="1">
    <source>
        <dbReference type="SAM" id="Phobius"/>
    </source>
</evidence>